<evidence type="ECO:0000313" key="3">
    <source>
        <dbReference type="Proteomes" id="UP000053958"/>
    </source>
</evidence>
<evidence type="ECO:0000256" key="1">
    <source>
        <dbReference type="SAM" id="MobiDB-lite"/>
    </source>
</evidence>
<dbReference type="GeneID" id="25321205"/>
<accession>A0A0F4YHG1</accession>
<feature type="region of interest" description="Disordered" evidence="1">
    <location>
        <begin position="26"/>
        <end position="72"/>
    </location>
</feature>
<evidence type="ECO:0000313" key="2">
    <source>
        <dbReference type="EMBL" id="KKA17088.1"/>
    </source>
</evidence>
<dbReference type="AlphaFoldDB" id="A0A0F4YHG1"/>
<protein>
    <submittedName>
        <fullName evidence="2">Uncharacterized protein</fullName>
    </submittedName>
</protein>
<feature type="compositionally biased region" description="Basic and acidic residues" evidence="1">
    <location>
        <begin position="26"/>
        <end position="39"/>
    </location>
</feature>
<comment type="caution">
    <text evidence="2">The sequence shown here is derived from an EMBL/GenBank/DDBJ whole genome shotgun (WGS) entry which is preliminary data.</text>
</comment>
<organism evidence="2 3">
    <name type="scientific">Rasamsonia emersonii (strain ATCC 16479 / CBS 393.64 / IMI 116815)</name>
    <dbReference type="NCBI Taxonomy" id="1408163"/>
    <lineage>
        <taxon>Eukaryota</taxon>
        <taxon>Fungi</taxon>
        <taxon>Dikarya</taxon>
        <taxon>Ascomycota</taxon>
        <taxon>Pezizomycotina</taxon>
        <taxon>Eurotiomycetes</taxon>
        <taxon>Eurotiomycetidae</taxon>
        <taxon>Eurotiales</taxon>
        <taxon>Trichocomaceae</taxon>
        <taxon>Rasamsonia</taxon>
    </lineage>
</organism>
<gene>
    <name evidence="2" type="ORF">T310_9265</name>
</gene>
<keyword evidence="3" id="KW-1185">Reference proteome</keyword>
<proteinExistence type="predicted"/>
<reference evidence="2 3" key="1">
    <citation type="submission" date="2015-04" db="EMBL/GenBank/DDBJ databases">
        <authorList>
            <person name="Heijne W.H."/>
            <person name="Fedorova N.D."/>
            <person name="Nierman W.C."/>
            <person name="Vollebregt A.W."/>
            <person name="Zhao Z."/>
            <person name="Wu L."/>
            <person name="Kumar M."/>
            <person name="Stam H."/>
            <person name="van den Berg M.A."/>
            <person name="Pel H.J."/>
        </authorList>
    </citation>
    <scope>NUCLEOTIDE SEQUENCE [LARGE SCALE GENOMIC DNA]</scope>
    <source>
        <strain evidence="2 3">CBS 393.64</strain>
    </source>
</reference>
<sequence length="109" mass="12205">MGWPGGGSHLRNIKLAMSHLVRSSLYDRTHQGREDDKPIHISQHPMAPRRERKKEQGEEKRASSSKKESLEEGGKLKVVYRAVLSKPAQQKLRGVALSQISAPRIILCG</sequence>
<name>A0A0F4YHG1_RASE3</name>
<dbReference type="EMBL" id="LASV01000713">
    <property type="protein sequence ID" value="KKA17088.1"/>
    <property type="molecule type" value="Genomic_DNA"/>
</dbReference>
<dbReference type="RefSeq" id="XP_013323700.1">
    <property type="nucleotide sequence ID" value="XM_013468246.1"/>
</dbReference>
<feature type="compositionally biased region" description="Basic and acidic residues" evidence="1">
    <location>
        <begin position="53"/>
        <end position="72"/>
    </location>
</feature>
<dbReference type="Proteomes" id="UP000053958">
    <property type="component" value="Unassembled WGS sequence"/>
</dbReference>